<evidence type="ECO:0000256" key="2">
    <source>
        <dbReference type="ARBA" id="ARBA00009192"/>
    </source>
</evidence>
<keyword evidence="12" id="KW-1185">Reference proteome</keyword>
<proteinExistence type="predicted"/>
<dbReference type="SUPFAM" id="SSF54862">
    <property type="entry name" value="4Fe-4S ferredoxins"/>
    <property type="match status" value="1"/>
</dbReference>
<evidence type="ECO:0000256" key="6">
    <source>
        <dbReference type="ARBA" id="ARBA00022982"/>
    </source>
</evidence>
<protein>
    <recommendedName>
        <fullName evidence="3">Ferredoxin-like protein</fullName>
    </recommendedName>
</protein>
<keyword evidence="9" id="KW-0535">Nitrogen fixation</keyword>
<evidence type="ECO:0000313" key="12">
    <source>
        <dbReference type="Proteomes" id="UP000050301"/>
    </source>
</evidence>
<gene>
    <name evidence="11" type="ORF">AOG55_02825</name>
</gene>
<comment type="similarity">
    <text evidence="2">To ferredoxins from P.putida and C.tartarivorum, ferredoxin I from A.vinelandii, ferredoxin II from D.desulfuricans.</text>
</comment>
<keyword evidence="4" id="KW-0813">Transport</keyword>
<dbReference type="InterPro" id="IPR017900">
    <property type="entry name" value="4Fe4S_Fe_S_CS"/>
</dbReference>
<evidence type="ECO:0000256" key="3">
    <source>
        <dbReference type="ARBA" id="ARBA00020378"/>
    </source>
</evidence>
<dbReference type="GO" id="GO:0051536">
    <property type="term" value="F:iron-sulfur cluster binding"/>
    <property type="evidence" value="ECO:0007669"/>
    <property type="project" value="UniProtKB-KW"/>
</dbReference>
<name>A0A0Q0RTW9_9ARCH</name>
<dbReference type="PROSITE" id="PS51379">
    <property type="entry name" value="4FE4S_FER_2"/>
    <property type="match status" value="1"/>
</dbReference>
<feature type="domain" description="4Fe-4S ferredoxin-type" evidence="10">
    <location>
        <begin position="55"/>
        <end position="84"/>
    </location>
</feature>
<reference evidence="11 12" key="1">
    <citation type="submission" date="2015-09" db="EMBL/GenBank/DDBJ databases">
        <title>Heavy metals and arsenic resistance mechanisms in polyextremophilic archaea of the family Ferroplasmaceae.</title>
        <authorList>
            <person name="Bulaev A.G."/>
            <person name="Kanygina A.V."/>
        </authorList>
    </citation>
    <scope>NUCLEOTIDE SEQUENCE [LARGE SCALE GENOMIC DNA]</scope>
    <source>
        <strain evidence="11 12">BH2</strain>
    </source>
</reference>
<dbReference type="AlphaFoldDB" id="A0A0Q0RTW9"/>
<keyword evidence="6" id="KW-0249">Electron transport</keyword>
<accession>A0A0Q0RTW9</accession>
<dbReference type="InterPro" id="IPR007859">
    <property type="entry name" value="ETF-QO/FixX_C"/>
</dbReference>
<dbReference type="RefSeq" id="WP_048101254.1">
    <property type="nucleotide sequence ID" value="NZ_LKBH01000309.1"/>
</dbReference>
<dbReference type="PROSITE" id="PS00198">
    <property type="entry name" value="4FE4S_FER_1"/>
    <property type="match status" value="1"/>
</dbReference>
<evidence type="ECO:0000256" key="7">
    <source>
        <dbReference type="ARBA" id="ARBA00023004"/>
    </source>
</evidence>
<dbReference type="InterPro" id="IPR012206">
    <property type="entry name" value="Fd_FixX"/>
</dbReference>
<evidence type="ECO:0000259" key="10">
    <source>
        <dbReference type="PROSITE" id="PS51379"/>
    </source>
</evidence>
<dbReference type="GO" id="GO:0005506">
    <property type="term" value="F:iron ion binding"/>
    <property type="evidence" value="ECO:0007669"/>
    <property type="project" value="InterPro"/>
</dbReference>
<evidence type="ECO:0000256" key="1">
    <source>
        <dbReference type="ARBA" id="ARBA00003208"/>
    </source>
</evidence>
<dbReference type="Proteomes" id="UP000050301">
    <property type="component" value="Unassembled WGS sequence"/>
</dbReference>
<dbReference type="PIRSF" id="PIRSF036548">
    <property type="entry name" value="Fdx_FixX"/>
    <property type="match status" value="1"/>
</dbReference>
<keyword evidence="8" id="KW-0411">Iron-sulfur</keyword>
<keyword evidence="5" id="KW-0479">Metal-binding</keyword>
<keyword evidence="7" id="KW-0408">Iron</keyword>
<evidence type="ECO:0000256" key="4">
    <source>
        <dbReference type="ARBA" id="ARBA00022448"/>
    </source>
</evidence>
<dbReference type="EMBL" id="LKBH01000309">
    <property type="protein sequence ID" value="KQB33506.1"/>
    <property type="molecule type" value="Genomic_DNA"/>
</dbReference>
<evidence type="ECO:0000256" key="8">
    <source>
        <dbReference type="ARBA" id="ARBA00023014"/>
    </source>
</evidence>
<dbReference type="Gene3D" id="3.30.70.20">
    <property type="match status" value="1"/>
</dbReference>
<evidence type="ECO:0000256" key="9">
    <source>
        <dbReference type="ARBA" id="ARBA00023231"/>
    </source>
</evidence>
<organism evidence="11 12">
    <name type="scientific">Acidiplasma cupricumulans</name>
    <dbReference type="NCBI Taxonomy" id="312540"/>
    <lineage>
        <taxon>Archaea</taxon>
        <taxon>Methanobacteriati</taxon>
        <taxon>Thermoplasmatota</taxon>
        <taxon>Thermoplasmata</taxon>
        <taxon>Thermoplasmatales</taxon>
        <taxon>Ferroplasmaceae</taxon>
        <taxon>Acidiplasma</taxon>
    </lineage>
</organism>
<dbReference type="InterPro" id="IPR017896">
    <property type="entry name" value="4Fe4S_Fe-S-bd"/>
</dbReference>
<dbReference type="InParanoid" id="A0A0Q0RTW9"/>
<dbReference type="PANTHER" id="PTHR43082">
    <property type="entry name" value="FERREDOXIN-LIKE"/>
    <property type="match status" value="1"/>
</dbReference>
<dbReference type="GO" id="GO:0016491">
    <property type="term" value="F:oxidoreductase activity"/>
    <property type="evidence" value="ECO:0007669"/>
    <property type="project" value="UniProtKB-ARBA"/>
</dbReference>
<comment type="function">
    <text evidence="1">Could be a 3Fe-4S cluster-containing protein.</text>
</comment>
<dbReference type="PANTHER" id="PTHR43082:SF3">
    <property type="entry name" value="FERREDOXIN-LIKE PROTEIN YDIT"/>
    <property type="match status" value="1"/>
</dbReference>
<evidence type="ECO:0000256" key="5">
    <source>
        <dbReference type="ARBA" id="ARBA00022723"/>
    </source>
</evidence>
<dbReference type="GeneID" id="84221091"/>
<dbReference type="Pfam" id="PF05187">
    <property type="entry name" value="Fer4_ETF_QO"/>
    <property type="match status" value="1"/>
</dbReference>
<evidence type="ECO:0000313" key="11">
    <source>
        <dbReference type="EMBL" id="KQB33506.1"/>
    </source>
</evidence>
<comment type="caution">
    <text evidence="11">The sequence shown here is derived from an EMBL/GenBank/DDBJ whole genome shotgun (WGS) entry which is preliminary data.</text>
</comment>
<sequence>MRTEEKLYTLRYKKDEKPHLSIRDSGLCLECEKENGNPQPCILICPAGVYTWEDKKIVVGYENCVECGACRIACPYDNINWEYPRFGRGIALRYA</sequence>